<dbReference type="EMBL" id="NIHM01000013">
    <property type="protein sequence ID" value="PLT54361.1"/>
    <property type="molecule type" value="Genomic_DNA"/>
</dbReference>
<dbReference type="Pfam" id="PF00232">
    <property type="entry name" value="Glyco_hydro_1"/>
    <property type="match status" value="1"/>
</dbReference>
<name>A0A2N5NH77_MEDGN</name>
<evidence type="ECO:0000313" key="7">
    <source>
        <dbReference type="EMBL" id="MCZ7695114.1"/>
    </source>
</evidence>
<dbReference type="SUPFAM" id="SSF51445">
    <property type="entry name" value="(Trans)glycosidases"/>
    <property type="match status" value="1"/>
</dbReference>
<dbReference type="PRINTS" id="PR00131">
    <property type="entry name" value="GLHYDRLASE1"/>
</dbReference>
<evidence type="ECO:0000256" key="3">
    <source>
        <dbReference type="ARBA" id="ARBA00022801"/>
    </source>
</evidence>
<dbReference type="GO" id="GO:0016052">
    <property type="term" value="P:carbohydrate catabolic process"/>
    <property type="evidence" value="ECO:0007669"/>
    <property type="project" value="TreeGrafter"/>
</dbReference>
<dbReference type="InterPro" id="IPR001360">
    <property type="entry name" value="Glyco_hydro_1"/>
</dbReference>
<feature type="active site" description="Nucleophile" evidence="5">
    <location>
        <position position="355"/>
    </location>
</feature>
<dbReference type="Proteomes" id="UP000234849">
    <property type="component" value="Unassembled WGS sequence"/>
</dbReference>
<evidence type="ECO:0000313" key="8">
    <source>
        <dbReference type="EMBL" id="PLT54361.1"/>
    </source>
</evidence>
<keyword evidence="4" id="KW-0326">Glycosidase</keyword>
<keyword evidence="3" id="KW-0378">Hydrolase</keyword>
<protein>
    <recommendedName>
        <fullName evidence="2">beta-glucosidase</fullName>
        <ecNumber evidence="2">3.2.1.21</ecNumber>
    </recommendedName>
</protein>
<comment type="similarity">
    <text evidence="1 6">Belongs to the glycosyl hydrolase 1 family.</text>
</comment>
<proteinExistence type="inferred from homology"/>
<sequence>MTKEEVHKKILWGAATAAYQVEGATYCDGKGKNSWDDYYEKNNLGYDGKFAVDHYHHVEEDLRLFHEIGLQSYRFSVSWSRILPEGTGRINEKGLAFYDRIVDTLNQYGIEPYLTIYHWDLPLPLLEKGGWLNPEIIQAFLEYCAILFEHFRGRVKLWATINEPASEVIEGYIQGTHPPQEKNYAHALQVSHHYNLASAKAIQLFRNMKMEGKIGIVLNPMPVDILEDTVENQTAREIAYDFLSDWYICPALTGHYPETMLKFCQETYHAPVIQEDEIHVMEENTGDYLGVNYYMRRVVKAKNLTSNKIEDKFSYVKVPGGNYTKWGWEIYPEGIVNLLERIYNEYGKIEIIISENGIGFDDQMNENGRFEDHERIAYLKEHTAVIEKLCEDGIDITGYYVWSAMDLLSWTNGYQKRYGLVGVNFDTMERTVKKSGEWYREFIRQENKK</sequence>
<dbReference type="RefSeq" id="WP_101879857.1">
    <property type="nucleotide sequence ID" value="NZ_JAPZEC010000022.1"/>
</dbReference>
<accession>A0A2N5NH77</accession>
<dbReference type="EMBL" id="JAPZED010000022">
    <property type="protein sequence ID" value="MCZ7695114.1"/>
    <property type="molecule type" value="Genomic_DNA"/>
</dbReference>
<evidence type="ECO:0000256" key="2">
    <source>
        <dbReference type="ARBA" id="ARBA00012744"/>
    </source>
</evidence>
<organism evidence="8 9">
    <name type="scientific">Mediterraneibacter gnavus</name>
    <name type="common">Ruminococcus gnavus</name>
    <dbReference type="NCBI Taxonomy" id="33038"/>
    <lineage>
        <taxon>Bacteria</taxon>
        <taxon>Bacillati</taxon>
        <taxon>Bacillota</taxon>
        <taxon>Clostridia</taxon>
        <taxon>Lachnospirales</taxon>
        <taxon>Lachnospiraceae</taxon>
        <taxon>Mediterraneibacter</taxon>
    </lineage>
</organism>
<dbReference type="PANTHER" id="PTHR10353">
    <property type="entry name" value="GLYCOSYL HYDROLASE"/>
    <property type="match status" value="1"/>
</dbReference>
<dbReference type="InterPro" id="IPR017853">
    <property type="entry name" value="GH"/>
</dbReference>
<dbReference type="EC" id="3.2.1.21" evidence="2"/>
<dbReference type="GO" id="GO:0005829">
    <property type="term" value="C:cytosol"/>
    <property type="evidence" value="ECO:0007669"/>
    <property type="project" value="TreeGrafter"/>
</dbReference>
<dbReference type="Gene3D" id="3.20.20.80">
    <property type="entry name" value="Glycosidases"/>
    <property type="match status" value="1"/>
</dbReference>
<evidence type="ECO:0000313" key="9">
    <source>
        <dbReference type="Proteomes" id="UP000234849"/>
    </source>
</evidence>
<evidence type="ECO:0000256" key="6">
    <source>
        <dbReference type="RuleBase" id="RU003690"/>
    </source>
</evidence>
<reference evidence="7" key="2">
    <citation type="submission" date="2022-12" db="EMBL/GenBank/DDBJ databases">
        <title>Genome of R. gnavus strain RSHDN_123.</title>
        <authorList>
            <person name="Abdugheni R."/>
        </authorList>
    </citation>
    <scope>NUCLEOTIDE SEQUENCE</scope>
    <source>
        <strain evidence="7">RSHDN_123</strain>
    </source>
</reference>
<evidence type="ECO:0000256" key="5">
    <source>
        <dbReference type="PROSITE-ProRule" id="PRU10055"/>
    </source>
</evidence>
<dbReference type="GO" id="GO:0008422">
    <property type="term" value="F:beta-glucosidase activity"/>
    <property type="evidence" value="ECO:0007669"/>
    <property type="project" value="UniProtKB-EC"/>
</dbReference>
<dbReference type="PANTHER" id="PTHR10353:SF36">
    <property type="entry name" value="LP05116P"/>
    <property type="match status" value="1"/>
</dbReference>
<comment type="caution">
    <text evidence="8">The sequence shown here is derived from an EMBL/GenBank/DDBJ whole genome shotgun (WGS) entry which is preliminary data.</text>
</comment>
<dbReference type="Proteomes" id="UP001148455">
    <property type="component" value="Unassembled WGS sequence"/>
</dbReference>
<dbReference type="AlphaFoldDB" id="A0A2N5NH77"/>
<evidence type="ECO:0000256" key="4">
    <source>
        <dbReference type="ARBA" id="ARBA00023295"/>
    </source>
</evidence>
<dbReference type="PROSITE" id="PS00572">
    <property type="entry name" value="GLYCOSYL_HYDROL_F1_1"/>
    <property type="match status" value="1"/>
</dbReference>
<gene>
    <name evidence="8" type="ORF">CDL18_10265</name>
    <name evidence="7" type="ORF">O8D18_13960</name>
</gene>
<dbReference type="FunFam" id="3.20.20.80:FF:000004">
    <property type="entry name" value="Beta-glucosidase 6-phospho-beta-glucosidase"/>
    <property type="match status" value="1"/>
</dbReference>
<evidence type="ECO:0000256" key="1">
    <source>
        <dbReference type="ARBA" id="ARBA00010838"/>
    </source>
</evidence>
<reference evidence="8 9" key="1">
    <citation type="journal article" date="2017" name="Genome Med.">
        <title>A novel Ruminococcus gnavus clade enriched in inflammatory bowel disease patients.</title>
        <authorList>
            <person name="Hall A.B."/>
            <person name="Yassour M."/>
            <person name="Sauk J."/>
            <person name="Garner A."/>
            <person name="Jiang X."/>
            <person name="Arthur T."/>
            <person name="Lagoudas G.K."/>
            <person name="Vatanen T."/>
            <person name="Fornelos N."/>
            <person name="Wilson R."/>
            <person name="Bertha M."/>
            <person name="Cohen M."/>
            <person name="Garber J."/>
            <person name="Khalili H."/>
            <person name="Gevers D."/>
            <person name="Ananthakrishnan A.N."/>
            <person name="Kugathasan S."/>
            <person name="Lander E.S."/>
            <person name="Blainey P."/>
            <person name="Vlamakis H."/>
            <person name="Xavier R.J."/>
            <person name="Huttenhower C."/>
        </authorList>
    </citation>
    <scope>NUCLEOTIDE SEQUENCE [LARGE SCALE GENOMIC DNA]</scope>
    <source>
        <strain evidence="8 9">RJX1118</strain>
    </source>
</reference>
<dbReference type="InterPro" id="IPR018120">
    <property type="entry name" value="Glyco_hydro_1_AS"/>
</dbReference>